<accession>A0A317WH20</accession>
<feature type="region of interest" description="Disordered" evidence="9">
    <location>
        <begin position="1575"/>
        <end position="1597"/>
    </location>
</feature>
<dbReference type="SUPFAM" id="SSF47769">
    <property type="entry name" value="SAM/Pointed domain"/>
    <property type="match status" value="1"/>
</dbReference>
<dbReference type="PROSITE" id="PS51194">
    <property type="entry name" value="HELICASE_CTER"/>
    <property type="match status" value="1"/>
</dbReference>
<feature type="compositionally biased region" description="Low complexity" evidence="9">
    <location>
        <begin position="1727"/>
        <end position="1749"/>
    </location>
</feature>
<dbReference type="InterPro" id="IPR027417">
    <property type="entry name" value="P-loop_NTPase"/>
</dbReference>
<reference evidence="12 13" key="1">
    <citation type="submission" date="2016-12" db="EMBL/GenBank/DDBJ databases">
        <title>The genomes of Aspergillus section Nigri reveals drivers in fungal speciation.</title>
        <authorList>
            <consortium name="DOE Joint Genome Institute"/>
            <person name="Vesth T.C."/>
            <person name="Nybo J."/>
            <person name="Theobald S."/>
            <person name="Brandl J."/>
            <person name="Frisvad J.C."/>
            <person name="Nielsen K.F."/>
            <person name="Lyhne E.K."/>
            <person name="Kogle M.E."/>
            <person name="Kuo A."/>
            <person name="Riley R."/>
            <person name="Clum A."/>
            <person name="Nolan M."/>
            <person name="Lipzen A."/>
            <person name="Salamov A."/>
            <person name="Henrissat B."/>
            <person name="Wiebenga A."/>
            <person name="De Vries R.P."/>
            <person name="Grigoriev I.V."/>
            <person name="Mortensen U.H."/>
            <person name="Andersen M.R."/>
            <person name="Baker S.E."/>
        </authorList>
    </citation>
    <scope>NUCLEOTIDE SEQUENCE [LARGE SCALE GENOMIC DNA]</scope>
    <source>
        <strain evidence="12 13">CBS 115572</strain>
    </source>
</reference>
<dbReference type="GO" id="GO:0004386">
    <property type="term" value="F:helicase activity"/>
    <property type="evidence" value="ECO:0007669"/>
    <property type="project" value="UniProtKB-KW"/>
</dbReference>
<evidence type="ECO:0000256" key="1">
    <source>
        <dbReference type="ARBA" id="ARBA00004123"/>
    </source>
</evidence>
<keyword evidence="4" id="KW-0378">Hydrolase</keyword>
<feature type="compositionally biased region" description="Polar residues" evidence="9">
    <location>
        <begin position="1758"/>
        <end position="1774"/>
    </location>
</feature>
<dbReference type="InterPro" id="IPR014001">
    <property type="entry name" value="Helicase_ATP-bd"/>
</dbReference>
<organism evidence="12 13">
    <name type="scientific">Aspergillus sclerotioniger CBS 115572</name>
    <dbReference type="NCBI Taxonomy" id="1450535"/>
    <lineage>
        <taxon>Eukaryota</taxon>
        <taxon>Fungi</taxon>
        <taxon>Dikarya</taxon>
        <taxon>Ascomycota</taxon>
        <taxon>Pezizomycotina</taxon>
        <taxon>Eurotiomycetes</taxon>
        <taxon>Eurotiomycetidae</taxon>
        <taxon>Eurotiales</taxon>
        <taxon>Aspergillaceae</taxon>
        <taxon>Aspergillus</taxon>
        <taxon>Aspergillus subgen. Circumdati</taxon>
    </lineage>
</organism>
<feature type="compositionally biased region" description="Polar residues" evidence="9">
    <location>
        <begin position="240"/>
        <end position="262"/>
    </location>
</feature>
<protein>
    <recommendedName>
        <fullName evidence="14">SNF2 family helicase/ATPase</fullName>
    </recommendedName>
</protein>
<evidence type="ECO:0000313" key="13">
    <source>
        <dbReference type="Proteomes" id="UP000246702"/>
    </source>
</evidence>
<dbReference type="Pfam" id="PF24580">
    <property type="entry name" value="DUF7607"/>
    <property type="match status" value="1"/>
</dbReference>
<dbReference type="CDD" id="cd18007">
    <property type="entry name" value="DEXHc_ATRX-like"/>
    <property type="match status" value="1"/>
</dbReference>
<feature type="compositionally biased region" description="Polar residues" evidence="9">
    <location>
        <begin position="1700"/>
        <end position="1718"/>
    </location>
</feature>
<feature type="region of interest" description="Disordered" evidence="9">
    <location>
        <begin position="560"/>
        <end position="631"/>
    </location>
</feature>
<keyword evidence="7" id="KW-0238">DNA-binding</keyword>
<feature type="domain" description="Helicase C-terminal" evidence="11">
    <location>
        <begin position="1362"/>
        <end position="1521"/>
    </location>
</feature>
<name>A0A317WH20_9EURO</name>
<evidence type="ECO:0008006" key="14">
    <source>
        <dbReference type="Google" id="ProtNLM"/>
    </source>
</evidence>
<dbReference type="InterPro" id="IPR056026">
    <property type="entry name" value="DUF7607"/>
</dbReference>
<evidence type="ECO:0000256" key="7">
    <source>
        <dbReference type="ARBA" id="ARBA00023125"/>
    </source>
</evidence>
<evidence type="ECO:0000259" key="11">
    <source>
        <dbReference type="PROSITE" id="PS51194"/>
    </source>
</evidence>
<keyword evidence="3" id="KW-0547">Nucleotide-binding</keyword>
<dbReference type="EMBL" id="MSFK01000016">
    <property type="protein sequence ID" value="PWY85764.1"/>
    <property type="molecule type" value="Genomic_DNA"/>
</dbReference>
<proteinExistence type="inferred from homology"/>
<dbReference type="PROSITE" id="PS51192">
    <property type="entry name" value="HELICASE_ATP_BIND_1"/>
    <property type="match status" value="1"/>
</dbReference>
<evidence type="ECO:0000256" key="9">
    <source>
        <dbReference type="SAM" id="MobiDB-lite"/>
    </source>
</evidence>
<dbReference type="Gene3D" id="1.10.150.50">
    <property type="entry name" value="Transcription Factor, Ets-1"/>
    <property type="match status" value="1"/>
</dbReference>
<evidence type="ECO:0000259" key="10">
    <source>
        <dbReference type="PROSITE" id="PS51192"/>
    </source>
</evidence>
<feature type="compositionally biased region" description="Basic and acidic residues" evidence="9">
    <location>
        <begin position="1575"/>
        <end position="1584"/>
    </location>
</feature>
<dbReference type="InterPro" id="IPR013761">
    <property type="entry name" value="SAM/pointed_sf"/>
</dbReference>
<feature type="region of interest" description="Disordered" evidence="9">
    <location>
        <begin position="668"/>
        <end position="738"/>
    </location>
</feature>
<feature type="region of interest" description="Disordered" evidence="9">
    <location>
        <begin position="402"/>
        <end position="423"/>
    </location>
</feature>
<dbReference type="OrthoDB" id="2020972at2759"/>
<evidence type="ECO:0000256" key="3">
    <source>
        <dbReference type="ARBA" id="ARBA00022741"/>
    </source>
</evidence>
<keyword evidence="13" id="KW-1185">Reference proteome</keyword>
<dbReference type="InterPro" id="IPR038718">
    <property type="entry name" value="SNF2-like_sf"/>
</dbReference>
<comment type="similarity">
    <text evidence="2">Belongs to the SNF2/RAD54 helicase family.</text>
</comment>
<dbReference type="Gene3D" id="3.40.50.300">
    <property type="entry name" value="P-loop containing nucleotide triphosphate hydrolases"/>
    <property type="match status" value="1"/>
</dbReference>
<sequence length="1774" mass="199360">MLEKIRDLHRDPKLGNRPVEMHLSEDPLDWTVDEVVQFLCRNPQTPWARSSSRAPRPNPVTFEATLREHEITGEVLLHDVDKETLREDLGLRALGHRSCVLMAIRYLQRNSPKFQDTRTHLGALPEDLYSSATPAFSQFNSPLHHIPQSQDVTPQRGALQSTRHQTPTTSSGPLLVTSAMEQRPSPADDSGSNRPASRHGVTDQDEGNKAYSEQKSPERRTRLGEDMVIDGQGKKRRKLNLSSLNQDQKSEPASRQTSSPQTAKGWYIGPDEINVSQLFYASDSDENDQTFTMIGSKFPTAQRRFVNKALGYSYQQRPVKLNSNQSALVPYRQFTKQTSKPSKKPLIAAASNPKYCTLFTVSNGNVTVTKDELRKWPQLIQSETAESEKTSDPYAYLLHRYPAQDDDDPNAYPLYGDSGSEGEFDEETWQEIQDERREPLPQHKALTPAEVNSIIAGCIAEFENNWLQHGKSKEEAKARRIWLSARRGKCNNEQIKSLTRDISLLERRLGVFTKAIREGEYSTPKELQTQCRSLENTVTNIQKKKWRISILEQENCPPKISALARPLPPKRQSTDEDGESLASESDDGASTGSMDDFIDNNGVFHGSPDPSSSSDDDIISPSGARRKFRNRRVMARGHPFLESSSPSPAPVLEPPVECIDLTRDSPVPEDEEFRVETPPLNPPQPRTPQSEHVMSRDISPVPDLPPRVYVEITPIKREKTPKSNQVERSRTHKERSASLPEISDIDSLKVVSWRLVEERHDRRRLLAKQLLAMADDERRRLARKIPTYDVPDLQELTLTALRQLTKGRDTMPDMETWEGNLILRTASLFVSWVNCVHYLEKGLPKKDVKRARARITEFPEFYKELCARLDAIRTWERNQPGESQESQSALDDTPHKKRKREVKESQTAKMNQQSAQLRVAVQAKLRQRLERNLESMGVSNTDATRQAVSFGNPVIYLDSHIGQRVKPHQLNGVQFMWRELIEDETHQGCLLAHTMGLGKTMQVISLLVTIANAAASKDPAIRQKVPKDLLRSQTLILCPSSLIENWYEEFLMWTPIDSAVGPVNKVTSSASHPERMDTIARWNEEGGVLLVSYDMFRSWVFNKETTKRPKPLSDEEHENIKKWLLEGARIIVADEAHKMKNPTSAITAAAMQFRSQSRIALTGSPLANNLVDYFTMVNWIAKGYLGEFTEFKANFLEPIEEGLYMDSTYTERRRSLVKLQVLNTILDPKINRADISVLAGSLPPKVEFVITVPLTDVQKAAYNLYVESVLHGKSDVSRVQLMSWLAILGLCCNHPACFRDKLLGRANDAQKLDKMAEGVEPGPGDEPITQLGLDVDNLVPEQERLFSAVPDMNAPVLSCRAQILNRIVAESVRAGDKVLVFSHSIPTLNYVEHLLKKSGWKYCRLDGQTPIASRQAVTKQFNQGSAENVYLISTRAGGLGLNIFGANRVILFDFSFSPVWEEQAVGRAYRLGQKKPVFVYRFIAGGTFEENMYNKTVFKTQLAFRVVDKKNPVRSAAKSLGDYLFTAKEVKQQDVTEFLGKDPEVLDKIIRSDVDASNRLIRKITLTETFQKDENDKLTEEERNAAQQQLSDERLKRTDPVAYQRMIIERQRALLVQSSMNQPAGLYSAPSSSQYHALPPRPQLSQPPQTPAPQPTIPASAHNVGPPALAPDTSVMQSTPAATVQPPLTIPGLGLLPNTHPHSQSEPVTPINNVNFRSTPDHTSTEAPAPSAPAQNNNNNPTTPEQPESGATRGHSEPPQSSEDSNKSTSCRPQ</sequence>
<feature type="region of interest" description="Disordered" evidence="9">
    <location>
        <begin position="1625"/>
        <end position="1774"/>
    </location>
</feature>
<feature type="compositionally biased region" description="Low complexity" evidence="9">
    <location>
        <begin position="1686"/>
        <end position="1697"/>
    </location>
</feature>
<feature type="compositionally biased region" description="Basic and acidic residues" evidence="9">
    <location>
        <begin position="215"/>
        <end position="225"/>
    </location>
</feature>
<dbReference type="Proteomes" id="UP000246702">
    <property type="component" value="Unassembled WGS sequence"/>
</dbReference>
<dbReference type="Pfam" id="PF00271">
    <property type="entry name" value="Helicase_C"/>
    <property type="match status" value="1"/>
</dbReference>
<comment type="caution">
    <text evidence="12">The sequence shown here is derived from an EMBL/GenBank/DDBJ whole genome shotgun (WGS) entry which is preliminary data.</text>
</comment>
<dbReference type="STRING" id="1450535.A0A317WH20"/>
<dbReference type="GeneID" id="37114035"/>
<dbReference type="PANTHER" id="PTHR45797">
    <property type="entry name" value="RAD54-LIKE"/>
    <property type="match status" value="1"/>
</dbReference>
<dbReference type="InterPro" id="IPR001650">
    <property type="entry name" value="Helicase_C-like"/>
</dbReference>
<dbReference type="InterPro" id="IPR044574">
    <property type="entry name" value="ARIP4-like"/>
</dbReference>
<keyword evidence="8" id="KW-0539">Nucleus</keyword>
<evidence type="ECO:0000256" key="5">
    <source>
        <dbReference type="ARBA" id="ARBA00022806"/>
    </source>
</evidence>
<dbReference type="SMART" id="SM00490">
    <property type="entry name" value="HELICc"/>
    <property type="match status" value="1"/>
</dbReference>
<gene>
    <name evidence="12" type="ORF">BO94DRAFT_535905</name>
</gene>
<comment type="subcellular location">
    <subcellularLocation>
        <location evidence="1">Nucleus</location>
    </subcellularLocation>
</comment>
<feature type="compositionally biased region" description="Acidic residues" evidence="9">
    <location>
        <begin position="575"/>
        <end position="587"/>
    </location>
</feature>
<dbReference type="RefSeq" id="XP_025466781.1">
    <property type="nucleotide sequence ID" value="XM_025611892.1"/>
</dbReference>
<evidence type="ECO:0000256" key="4">
    <source>
        <dbReference type="ARBA" id="ARBA00022801"/>
    </source>
</evidence>
<keyword evidence="5" id="KW-0347">Helicase</keyword>
<evidence type="ECO:0000256" key="8">
    <source>
        <dbReference type="ARBA" id="ARBA00023242"/>
    </source>
</evidence>
<feature type="region of interest" description="Disordered" evidence="9">
    <location>
        <begin position="877"/>
        <end position="914"/>
    </location>
</feature>
<feature type="region of interest" description="Disordered" evidence="9">
    <location>
        <begin position="135"/>
        <end position="266"/>
    </location>
</feature>
<dbReference type="Pfam" id="PF00176">
    <property type="entry name" value="SNF2-rel_dom"/>
    <property type="match status" value="1"/>
</dbReference>
<dbReference type="SMART" id="SM00487">
    <property type="entry name" value="DEXDc"/>
    <property type="match status" value="1"/>
</dbReference>
<keyword evidence="6" id="KW-0067">ATP-binding</keyword>
<dbReference type="GO" id="GO:0003677">
    <property type="term" value="F:DNA binding"/>
    <property type="evidence" value="ECO:0007669"/>
    <property type="project" value="UniProtKB-KW"/>
</dbReference>
<feature type="compositionally biased region" description="Polar residues" evidence="9">
    <location>
        <begin position="135"/>
        <end position="172"/>
    </location>
</feature>
<feature type="domain" description="Helicase ATP-binding" evidence="10">
    <location>
        <begin position="980"/>
        <end position="1183"/>
    </location>
</feature>
<dbReference type="SUPFAM" id="SSF52540">
    <property type="entry name" value="P-loop containing nucleoside triphosphate hydrolases"/>
    <property type="match status" value="2"/>
</dbReference>
<dbReference type="PANTHER" id="PTHR45797:SF1">
    <property type="entry name" value="HELICASE ARIP4"/>
    <property type="match status" value="1"/>
</dbReference>
<feature type="compositionally biased region" description="Basic and acidic residues" evidence="9">
    <location>
        <begin position="714"/>
        <end position="729"/>
    </location>
</feature>
<dbReference type="GO" id="GO:0005634">
    <property type="term" value="C:nucleus"/>
    <property type="evidence" value="ECO:0007669"/>
    <property type="project" value="UniProtKB-SubCell"/>
</dbReference>
<dbReference type="GO" id="GO:0005524">
    <property type="term" value="F:ATP binding"/>
    <property type="evidence" value="ECO:0007669"/>
    <property type="project" value="UniProtKB-KW"/>
</dbReference>
<evidence type="ECO:0000313" key="12">
    <source>
        <dbReference type="EMBL" id="PWY85764.1"/>
    </source>
</evidence>
<evidence type="ECO:0000256" key="6">
    <source>
        <dbReference type="ARBA" id="ARBA00022840"/>
    </source>
</evidence>
<dbReference type="InterPro" id="IPR000330">
    <property type="entry name" value="SNF2_N"/>
</dbReference>
<dbReference type="GO" id="GO:0016887">
    <property type="term" value="F:ATP hydrolysis activity"/>
    <property type="evidence" value="ECO:0007669"/>
    <property type="project" value="InterPro"/>
</dbReference>
<dbReference type="CDD" id="cd18793">
    <property type="entry name" value="SF2_C_SNF"/>
    <property type="match status" value="1"/>
</dbReference>
<feature type="compositionally biased region" description="Polar residues" evidence="9">
    <location>
        <begin position="880"/>
        <end position="890"/>
    </location>
</feature>
<dbReference type="InterPro" id="IPR049730">
    <property type="entry name" value="SNF2/RAD54-like_C"/>
</dbReference>
<dbReference type="Gene3D" id="3.40.50.10810">
    <property type="entry name" value="Tandem AAA-ATPase domain"/>
    <property type="match status" value="1"/>
</dbReference>
<evidence type="ECO:0000256" key="2">
    <source>
        <dbReference type="ARBA" id="ARBA00007025"/>
    </source>
</evidence>